<protein>
    <recommendedName>
        <fullName evidence="3">GH74</fullName>
    </recommendedName>
</protein>
<gene>
    <name evidence="2" type="ORF">AVDCRST_MAG35-1158</name>
</gene>
<proteinExistence type="predicted"/>
<organism evidence="2">
    <name type="scientific">uncultured Quadrisphaera sp</name>
    <dbReference type="NCBI Taxonomy" id="904978"/>
    <lineage>
        <taxon>Bacteria</taxon>
        <taxon>Bacillati</taxon>
        <taxon>Actinomycetota</taxon>
        <taxon>Actinomycetes</taxon>
        <taxon>Kineosporiales</taxon>
        <taxon>Kineosporiaceae</taxon>
        <taxon>Quadrisphaera</taxon>
        <taxon>environmental samples</taxon>
    </lineage>
</organism>
<dbReference type="InterPro" id="IPR015943">
    <property type="entry name" value="WD40/YVTN_repeat-like_dom_sf"/>
</dbReference>
<evidence type="ECO:0000313" key="2">
    <source>
        <dbReference type="EMBL" id="CAA9405873.1"/>
    </source>
</evidence>
<evidence type="ECO:0008006" key="3">
    <source>
        <dbReference type="Google" id="ProtNLM"/>
    </source>
</evidence>
<dbReference type="AlphaFoldDB" id="A0A6J4P6E0"/>
<name>A0A6J4P6E0_9ACTN</name>
<dbReference type="EMBL" id="CADCUY010000235">
    <property type="protein sequence ID" value="CAA9405873.1"/>
    <property type="molecule type" value="Genomic_DNA"/>
</dbReference>
<dbReference type="Gene3D" id="2.130.10.10">
    <property type="entry name" value="YVTN repeat-like/Quinoprotein amine dehydrogenase"/>
    <property type="match status" value="1"/>
</dbReference>
<evidence type="ECO:0000256" key="1">
    <source>
        <dbReference type="SAM" id="MobiDB-lite"/>
    </source>
</evidence>
<accession>A0A6J4P6E0</accession>
<sequence length="336" mass="34205">MWRDRAPGRVDDPEDVLPRARTAPTRTVRVVIAAAVLAALSGCATTAGGAAPAAGPGLVHVHGLAVVPDDPSAVYAAAHSGVWRIPVDTTGSTWVPSGEPEQIADRDQDTMGFTVTGTGTFLASGHPDPTEHTATTAPHLGLVSSDDRARTWRTLALEGQVDFHDLETAPLPGGALRVLGYDATRGVVMTSDDGGATWRDGATLQARDLTLDPRDPAVVYATTAEGTMISTDAGATFAPLGGTPSGLLLIDAETPGQDASGGLTGIDVEGRVWTTEEPQGPWTGSGRVAGAPAALTVVDGSAGRLLLVADHTGVHASTDGGETLQQLTATGPGEHS</sequence>
<dbReference type="SUPFAM" id="SSF110296">
    <property type="entry name" value="Oligoxyloglucan reducing end-specific cellobiohydrolase"/>
    <property type="match status" value="1"/>
</dbReference>
<reference evidence="2" key="1">
    <citation type="submission" date="2020-02" db="EMBL/GenBank/DDBJ databases">
        <authorList>
            <person name="Meier V. D."/>
        </authorList>
    </citation>
    <scope>NUCLEOTIDE SEQUENCE</scope>
    <source>
        <strain evidence="2">AVDCRST_MAG35</strain>
    </source>
</reference>
<feature type="region of interest" description="Disordered" evidence="1">
    <location>
        <begin position="317"/>
        <end position="336"/>
    </location>
</feature>